<dbReference type="Gene3D" id="2.40.160.10">
    <property type="entry name" value="Porin"/>
    <property type="match status" value="1"/>
</dbReference>
<organism evidence="4 5">
    <name type="scientific">Vineibacter terrae</name>
    <dbReference type="NCBI Taxonomy" id="2586908"/>
    <lineage>
        <taxon>Bacteria</taxon>
        <taxon>Pseudomonadati</taxon>
        <taxon>Pseudomonadota</taxon>
        <taxon>Alphaproteobacteria</taxon>
        <taxon>Hyphomicrobiales</taxon>
        <taxon>Vineibacter</taxon>
    </lineage>
</organism>
<feature type="signal peptide" evidence="2">
    <location>
        <begin position="1"/>
        <end position="23"/>
    </location>
</feature>
<evidence type="ECO:0000256" key="1">
    <source>
        <dbReference type="SAM" id="MobiDB-lite"/>
    </source>
</evidence>
<dbReference type="GO" id="GO:0016020">
    <property type="term" value="C:membrane"/>
    <property type="evidence" value="ECO:0007669"/>
    <property type="project" value="InterPro"/>
</dbReference>
<dbReference type="InterPro" id="IPR023614">
    <property type="entry name" value="Porin_dom_sf"/>
</dbReference>
<keyword evidence="2" id="KW-0732">Signal</keyword>
<dbReference type="SUPFAM" id="SSF56935">
    <property type="entry name" value="Porins"/>
    <property type="match status" value="1"/>
</dbReference>
<feature type="region of interest" description="Disordered" evidence="1">
    <location>
        <begin position="152"/>
        <end position="177"/>
    </location>
</feature>
<feature type="chain" id="PRO_5022769957" evidence="2">
    <location>
        <begin position="24"/>
        <end position="403"/>
    </location>
</feature>
<dbReference type="RefSeq" id="WP_147846503.1">
    <property type="nucleotide sequence ID" value="NZ_VDUZ01000007.1"/>
</dbReference>
<keyword evidence="5" id="KW-1185">Reference proteome</keyword>
<dbReference type="EMBL" id="VDUZ01000007">
    <property type="protein sequence ID" value="TXL78234.1"/>
    <property type="molecule type" value="Genomic_DNA"/>
</dbReference>
<comment type="caution">
    <text evidence="4">The sequence shown here is derived from an EMBL/GenBank/DDBJ whole genome shotgun (WGS) entry which is preliminary data.</text>
</comment>
<dbReference type="OrthoDB" id="6758483at2"/>
<accession>A0A5C8PRS1</accession>
<dbReference type="Pfam" id="PF13609">
    <property type="entry name" value="Porin_4"/>
    <property type="match status" value="1"/>
</dbReference>
<dbReference type="Proteomes" id="UP000321638">
    <property type="component" value="Unassembled WGS sequence"/>
</dbReference>
<evidence type="ECO:0000256" key="2">
    <source>
        <dbReference type="SAM" id="SignalP"/>
    </source>
</evidence>
<dbReference type="GO" id="GO:0015288">
    <property type="term" value="F:porin activity"/>
    <property type="evidence" value="ECO:0007669"/>
    <property type="project" value="InterPro"/>
</dbReference>
<evidence type="ECO:0000259" key="3">
    <source>
        <dbReference type="Pfam" id="PF13609"/>
    </source>
</evidence>
<evidence type="ECO:0000313" key="4">
    <source>
        <dbReference type="EMBL" id="TXL78234.1"/>
    </source>
</evidence>
<sequence>MKSVILGTTSLVAVAATPFMAMAADPIKLQLGGFWNAYMTFGKIDRDITGDSVGTSYRPETFRYEGEIWFSGETRLDNGTTIGIRVELEGLSQGGANTSRNDQLDEEYLYAFGNWGRIEFGARDAASYKSERGTPSVLPGWGFHDPDFANNGSGFSSANNGGRDRGTNPGLAASNSNNSGDATKITYYTPVVAGFRAGVSYTPAFNTSGPAATCFFRGGGGPATNCPKNANAWHNGIDVSATYAGQFGGVSVDLYGGYMTAGFDRGTTTSPADSGSGRYKSWAAGGRIGFEGFTFGGAVGRDNNGLKGRNATRWYSAGIMYETGAWQMSAGWWGGRNDDGTAVVGTQNAPGTDKMDMFELGVTYLLSPGIRLVGGLTYTMGSGQSKSEKADAWALLLGTSLQF</sequence>
<evidence type="ECO:0000313" key="5">
    <source>
        <dbReference type="Proteomes" id="UP000321638"/>
    </source>
</evidence>
<proteinExistence type="predicted"/>
<feature type="domain" description="Porin" evidence="3">
    <location>
        <begin position="11"/>
        <end position="383"/>
    </location>
</feature>
<name>A0A5C8PRS1_9HYPH</name>
<reference evidence="4 5" key="1">
    <citation type="submission" date="2019-06" db="EMBL/GenBank/DDBJ databases">
        <title>New taxonomy in bacterial strain CC-CFT640, isolated from vineyard.</title>
        <authorList>
            <person name="Lin S.-Y."/>
            <person name="Tsai C.-F."/>
            <person name="Young C.-C."/>
        </authorList>
    </citation>
    <scope>NUCLEOTIDE SEQUENCE [LARGE SCALE GENOMIC DNA]</scope>
    <source>
        <strain evidence="4 5">CC-CFT640</strain>
    </source>
</reference>
<feature type="compositionally biased region" description="Low complexity" evidence="1">
    <location>
        <begin position="152"/>
        <end position="161"/>
    </location>
</feature>
<protein>
    <submittedName>
        <fullName evidence="4">Porin</fullName>
    </submittedName>
</protein>
<gene>
    <name evidence="4" type="ORF">FHP25_08550</name>
</gene>
<dbReference type="InterPro" id="IPR033900">
    <property type="entry name" value="Gram_neg_porin_domain"/>
</dbReference>
<dbReference type="AlphaFoldDB" id="A0A5C8PRS1"/>